<feature type="region of interest" description="Disordered" evidence="7">
    <location>
        <begin position="265"/>
        <end position="294"/>
    </location>
</feature>
<dbReference type="InterPro" id="IPR015500">
    <property type="entry name" value="Peptidase_S8_subtilisin-rel"/>
</dbReference>
<dbReference type="Gene3D" id="2.60.40.10">
    <property type="entry name" value="Immunoglobulins"/>
    <property type="match status" value="1"/>
</dbReference>
<dbReference type="GO" id="GO:0005975">
    <property type="term" value="P:carbohydrate metabolic process"/>
    <property type="evidence" value="ECO:0007669"/>
    <property type="project" value="UniProtKB-ARBA"/>
</dbReference>
<dbReference type="PROSITE" id="PS00138">
    <property type="entry name" value="SUBTILASE_SER"/>
    <property type="match status" value="1"/>
</dbReference>
<organism evidence="13 14">
    <name type="scientific">Clavibacter tessellarius</name>
    <dbReference type="NCBI Taxonomy" id="31965"/>
    <lineage>
        <taxon>Bacteria</taxon>
        <taxon>Bacillati</taxon>
        <taxon>Actinomycetota</taxon>
        <taxon>Actinomycetes</taxon>
        <taxon>Micrococcales</taxon>
        <taxon>Microbacteriaceae</taxon>
        <taxon>Clavibacter</taxon>
    </lineage>
</organism>
<dbReference type="GO" id="GO:0004252">
    <property type="term" value="F:serine-type endopeptidase activity"/>
    <property type="evidence" value="ECO:0007669"/>
    <property type="project" value="UniProtKB-UniRule"/>
</dbReference>
<evidence type="ECO:0000256" key="2">
    <source>
        <dbReference type="ARBA" id="ARBA00022670"/>
    </source>
</evidence>
<feature type="domain" description="Subtilisin-like protease fibronectin type-III" evidence="12">
    <location>
        <begin position="705"/>
        <end position="799"/>
    </location>
</feature>
<dbReference type="InterPro" id="IPR041469">
    <property type="entry name" value="Subtilisin-like_FN3"/>
</dbReference>
<keyword evidence="4 6" id="KW-0720">Serine protease</keyword>
<comment type="caution">
    <text evidence="13">The sequence shown here is derived from an EMBL/GenBank/DDBJ whole genome shotgun (WGS) entry which is preliminary data.</text>
</comment>
<dbReference type="InterPro" id="IPR003137">
    <property type="entry name" value="PA_domain"/>
</dbReference>
<dbReference type="Pfam" id="PF17766">
    <property type="entry name" value="fn3_6"/>
    <property type="match status" value="1"/>
</dbReference>
<dbReference type="Gene3D" id="3.40.50.200">
    <property type="entry name" value="Peptidase S8/S53 domain"/>
    <property type="match status" value="1"/>
</dbReference>
<comment type="similarity">
    <text evidence="1 6">Belongs to the peptidase S8 family.</text>
</comment>
<dbReference type="SUPFAM" id="SSF54897">
    <property type="entry name" value="Protease propeptides/inhibitors"/>
    <property type="match status" value="1"/>
</dbReference>
<dbReference type="InterPro" id="IPR037045">
    <property type="entry name" value="S8pro/Inhibitor_I9_sf"/>
</dbReference>
<dbReference type="InterPro" id="IPR000209">
    <property type="entry name" value="Peptidase_S8/S53_dom"/>
</dbReference>
<keyword evidence="3 6" id="KW-0378">Hydrolase</keyword>
<dbReference type="Gene3D" id="2.60.40.2310">
    <property type="match status" value="1"/>
</dbReference>
<feature type="domain" description="PA" evidence="10">
    <location>
        <begin position="443"/>
        <end position="527"/>
    </location>
</feature>
<evidence type="ECO:0000256" key="1">
    <source>
        <dbReference type="ARBA" id="ARBA00011073"/>
    </source>
</evidence>
<feature type="signal peptide" evidence="8">
    <location>
        <begin position="1"/>
        <end position="41"/>
    </location>
</feature>
<dbReference type="PROSITE" id="PS51892">
    <property type="entry name" value="SUBTILASE"/>
    <property type="match status" value="1"/>
</dbReference>
<evidence type="ECO:0000256" key="8">
    <source>
        <dbReference type="SAM" id="SignalP"/>
    </source>
</evidence>
<dbReference type="AlphaFoldDB" id="A0A154V121"/>
<evidence type="ECO:0000256" key="6">
    <source>
        <dbReference type="PROSITE-ProRule" id="PRU01240"/>
    </source>
</evidence>
<dbReference type="EMBL" id="LQXA01000032">
    <property type="protein sequence ID" value="KZC94997.1"/>
    <property type="molecule type" value="Genomic_DNA"/>
</dbReference>
<accession>A0A154V121</accession>
<dbReference type="Pfam" id="PF00082">
    <property type="entry name" value="Peptidase_S8"/>
    <property type="match status" value="1"/>
</dbReference>
<dbReference type="InterPro" id="IPR036852">
    <property type="entry name" value="Peptidase_S8/S53_dom_sf"/>
</dbReference>
<proteinExistence type="inferred from homology"/>
<evidence type="ECO:0000256" key="3">
    <source>
        <dbReference type="ARBA" id="ARBA00022801"/>
    </source>
</evidence>
<keyword evidence="8" id="KW-0732">Signal</keyword>
<dbReference type="Proteomes" id="UP000076218">
    <property type="component" value="Unassembled WGS sequence"/>
</dbReference>
<feature type="domain" description="Peptidase S8/S53" evidence="9">
    <location>
        <begin position="185"/>
        <end position="651"/>
    </location>
</feature>
<sequence>MPIHLDPIPPGGRRRLPGARPMAACTLALALVVAGSTAAGAATIPRASLPADAGDGHYLVTLKDQPAATYDGTLDGLARTKVDAGARLDAQSDVVQRYTDHLAKAQRSVADSIGVTPTHEYSLTTNGFSADLTAAQVRALGRSADVLSVEPDQTVHTQSTPATRALGLEGDHGLWAAAGGADKAGAGTVIADIDSGIAPDNPSFAGKALASTPGDEPYLDGTGIAFRKADGSVFHGTCQTGAGFTAADCSTKLIGARYFIAGRDASKDPLGPQETRSPRDAGGHGTHTASTAAGDAGVTATIQGRVLDTISGVAPAAKIAAYKVCWQGPDPTVETDDGCQASDVIAAIDQATADGADVINMSLGGSGKSPDAWQRALLGAASAGVFVAASAGNSGPDAGTVTNLDPWITTVAASSVPDNYSATVTLGDGTKHSGGSITVPTTVTGPLVSAAAAGVAGAKSPELCGKGTLDPAKVKGRIVQCDRGVSARIDKSAEVLRAGGIGMILTNVKADSEDLDTHTVPTVHVDVDARPAIVAYAAKAGATATLTPGNTSGVVRPAPQVTGFSSRGPDLPDGGDIIKPDIAAPGSGIPAAYADIDGKPGFAVLSGTSMSSPHIAGFALDYLGIHPKASPAEIKSAMMTTATDTVDAKGQAAPDPFAQGAGEIAPARYLHPGLVYPSGPKDWAGYAAQTGLELPHPAAAVPVSQLNLPSIAVGKLVGSTTVTRTVTSQAAGTWTASVQGVAGADVKVSPAKLTFTAPGQTRSFQVRITTKAGTATGSWSTGSLTWTGPGGTVRSPVAVRPEAVEAPARVSGSGTAGKVAVPVTPGVSGRIALTASGLAKGEVLHAASGTPSGPSGSLAKDEGLELPFTVAAGEDALVLDATPRDGASDLSLLLQSVGADGTRKVVDIQETSSPSERIVVPAPPAGKYVATLEAESVAGTAQKADVDLTRYDVTASGGQGSFAVSPAQLPVTQGRKATYTASWSGLAAGSAYVGLVTYAGSDASTLVDVTTPAAAAAPVASAPPVISGTPDVGQTLTASTGTWTPVGTTFATQWLSDGKPIPGATASVLRVTSKLSGTALTARVTATAPGGATADATSAPVTARYAADVRMTLTTPAGAPSGSACIDVSVRSGARAAATGSVTVPVGDRTFTVPLDGSGSGHLDVSGIQPGDYSVRASYAGDGVVGAGTSPARKWHVAG</sequence>
<feature type="active site" description="Charge relay system" evidence="5 6">
    <location>
        <position position="194"/>
    </location>
</feature>
<evidence type="ECO:0000259" key="10">
    <source>
        <dbReference type="Pfam" id="PF02225"/>
    </source>
</evidence>
<evidence type="ECO:0000313" key="13">
    <source>
        <dbReference type="EMBL" id="KZC94997.1"/>
    </source>
</evidence>
<dbReference type="CDD" id="cd02120">
    <property type="entry name" value="PA_subtilisin_like"/>
    <property type="match status" value="1"/>
</dbReference>
<dbReference type="Gene3D" id="3.50.30.30">
    <property type="match status" value="1"/>
</dbReference>
<dbReference type="GO" id="GO:0006508">
    <property type="term" value="P:proteolysis"/>
    <property type="evidence" value="ECO:0007669"/>
    <property type="project" value="UniProtKB-KW"/>
</dbReference>
<gene>
    <name evidence="13" type="ORF">AWH51_10350</name>
</gene>
<dbReference type="InterPro" id="IPR010259">
    <property type="entry name" value="S8pro/Inhibitor_I9"/>
</dbReference>
<evidence type="ECO:0000256" key="7">
    <source>
        <dbReference type="SAM" id="MobiDB-lite"/>
    </source>
</evidence>
<dbReference type="Pfam" id="PF02225">
    <property type="entry name" value="PA"/>
    <property type="match status" value="1"/>
</dbReference>
<dbReference type="InterPro" id="IPR045051">
    <property type="entry name" value="SBT"/>
</dbReference>
<dbReference type="Gene3D" id="2.60.40.2700">
    <property type="match status" value="1"/>
</dbReference>
<feature type="active site" description="Charge relay system" evidence="5 6">
    <location>
        <position position="284"/>
    </location>
</feature>
<dbReference type="OrthoDB" id="614750at2"/>
<dbReference type="InterPro" id="IPR023828">
    <property type="entry name" value="Peptidase_S8_Ser-AS"/>
</dbReference>
<evidence type="ECO:0000259" key="9">
    <source>
        <dbReference type="Pfam" id="PF00082"/>
    </source>
</evidence>
<reference evidence="13 14" key="1">
    <citation type="submission" date="2016-01" db="EMBL/GenBank/DDBJ databases">
        <title>Draft genome sequence of Clavibacter michiganensis subsp. tessellarius DOAB 609.</title>
        <authorList>
            <person name="Tambong J.T."/>
        </authorList>
    </citation>
    <scope>NUCLEOTIDE SEQUENCE [LARGE SCALE GENOMIC DNA]</scope>
    <source>
        <strain evidence="13 14">DOAB 609</strain>
    </source>
</reference>
<feature type="active site" description="Charge relay system" evidence="5 6">
    <location>
        <position position="609"/>
    </location>
</feature>
<dbReference type="SUPFAM" id="SSF52743">
    <property type="entry name" value="Subtilisin-like"/>
    <property type="match status" value="1"/>
</dbReference>
<evidence type="ECO:0000256" key="5">
    <source>
        <dbReference type="PIRSR" id="PIRSR615500-1"/>
    </source>
</evidence>
<dbReference type="InterPro" id="IPR013783">
    <property type="entry name" value="Ig-like_fold"/>
</dbReference>
<evidence type="ECO:0000256" key="4">
    <source>
        <dbReference type="ARBA" id="ARBA00022825"/>
    </source>
</evidence>
<dbReference type="STRING" id="31965.AWH51_10350"/>
<dbReference type="Pfam" id="PF05922">
    <property type="entry name" value="Inhibitor_I9"/>
    <property type="match status" value="1"/>
</dbReference>
<name>A0A154V121_9MICO</name>
<evidence type="ECO:0000259" key="12">
    <source>
        <dbReference type="Pfam" id="PF17766"/>
    </source>
</evidence>
<feature type="domain" description="Inhibitor I9" evidence="11">
    <location>
        <begin position="58"/>
        <end position="158"/>
    </location>
</feature>
<evidence type="ECO:0000259" key="11">
    <source>
        <dbReference type="Pfam" id="PF05922"/>
    </source>
</evidence>
<dbReference type="Gene3D" id="3.30.70.80">
    <property type="entry name" value="Peptidase S8 propeptide/proteinase inhibitor I9"/>
    <property type="match status" value="1"/>
</dbReference>
<keyword evidence="2 6" id="KW-0645">Protease</keyword>
<evidence type="ECO:0000313" key="14">
    <source>
        <dbReference type="Proteomes" id="UP000076218"/>
    </source>
</evidence>
<dbReference type="PANTHER" id="PTHR10795">
    <property type="entry name" value="PROPROTEIN CONVERTASE SUBTILISIN/KEXIN"/>
    <property type="match status" value="1"/>
</dbReference>
<feature type="chain" id="PRO_5007601454" evidence="8">
    <location>
        <begin position="42"/>
        <end position="1199"/>
    </location>
</feature>
<protein>
    <submittedName>
        <fullName evidence="13">Serine protease</fullName>
    </submittedName>
</protein>
<dbReference type="PRINTS" id="PR00723">
    <property type="entry name" value="SUBTILISIN"/>
</dbReference>
<dbReference type="RefSeq" id="WP_063071657.1">
    <property type="nucleotide sequence ID" value="NZ_LQXA01000032.1"/>
</dbReference>